<dbReference type="InterPro" id="IPR036052">
    <property type="entry name" value="TrpB-like_PALP_sf"/>
</dbReference>
<proteinExistence type="inferred from homology"/>
<keyword evidence="9" id="KW-1185">Reference proteome</keyword>
<keyword evidence="4" id="KW-0456">Lyase</keyword>
<evidence type="ECO:0000256" key="5">
    <source>
        <dbReference type="NCBIfam" id="TIGR00260"/>
    </source>
</evidence>
<evidence type="ECO:0000256" key="3">
    <source>
        <dbReference type="ARBA" id="ARBA00022898"/>
    </source>
</evidence>
<accession>A0ABN4B0W4</accession>
<evidence type="ECO:0000256" key="2">
    <source>
        <dbReference type="ARBA" id="ARBA00005517"/>
    </source>
</evidence>
<dbReference type="Proteomes" id="UP000011820">
    <property type="component" value="Chromosome"/>
</dbReference>
<feature type="domain" description="Tryptophan synthase beta chain-like PALP" evidence="6">
    <location>
        <begin position="88"/>
        <end position="322"/>
    </location>
</feature>
<dbReference type="NCBIfam" id="TIGR00260">
    <property type="entry name" value="thrC"/>
    <property type="match status" value="1"/>
</dbReference>
<evidence type="ECO:0000313" key="8">
    <source>
        <dbReference type="EMBL" id="AGH16702.1"/>
    </source>
</evidence>
<reference evidence="8 9" key="1">
    <citation type="journal article" date="2013" name="Genome Announc.">
        <title>Complete Genome Sequence of a Chinese Strain of 'Candidatus Liberibacter asiaticus'.</title>
        <authorList>
            <person name="Lin H."/>
            <person name="Han C.S."/>
            <person name="Liu B."/>
            <person name="Lou B."/>
            <person name="Bai X."/>
            <person name="Deng C."/>
            <person name="Civerolo E.L."/>
            <person name="Gupta G."/>
        </authorList>
    </citation>
    <scope>NUCLEOTIDE SEQUENCE [LARGE SCALE GENOMIC DNA]</scope>
    <source>
        <strain evidence="9">gxpsy</strain>
    </source>
</reference>
<dbReference type="InterPro" id="IPR001926">
    <property type="entry name" value="TrpB-like_PALP"/>
</dbReference>
<dbReference type="PANTHER" id="PTHR42690:SF1">
    <property type="entry name" value="THREONINE SYNTHASE-LIKE 2"/>
    <property type="match status" value="1"/>
</dbReference>
<comment type="cofactor">
    <cofactor evidence="1">
        <name>pyridoxal 5'-phosphate</name>
        <dbReference type="ChEBI" id="CHEBI:597326"/>
    </cofactor>
</comment>
<evidence type="ECO:0000256" key="4">
    <source>
        <dbReference type="ARBA" id="ARBA00023239"/>
    </source>
</evidence>
<dbReference type="InterPro" id="IPR004450">
    <property type="entry name" value="Thr_synthase-like"/>
</dbReference>
<dbReference type="CDD" id="cd01560">
    <property type="entry name" value="Thr-synth_2"/>
    <property type="match status" value="1"/>
</dbReference>
<sequence>MKYISTRNVDLSLGFCDTILSGLATDGGLYIPKYIPRLSEKEIKDLRGLSYQEIALFIFRLFIGQEIKSSKLRDIVNRSYHCFRNAAVTPLIQLNANEFLLELFHGPTLSFKDIAMQFIAELMDHILEERDHYITIVGATSGDTGAAAIKAFAGKKRINMYILFPEGRISVVQQKQMTTSEASNINVIAVQSSFDDCQKIVKNLFSDVFFCHSVNLSGINSINWARIMAQIVYYFVSSIALGSPNRNISFSVPTGNFGDIFAGYMAKMMGLPIEKLIIATNENDTLVRMFDMGMYRPEIVMETTSPAMDIQIPSNFERLLFEISGRNSLLVKEAFYSLENKKYFRIDSEHLQKMSLSFSAKRASMEDVNSVIKSVLEKSNYLVDPHTAVGIHAALACRKSSSTPMVTLATAHPSKFPDTVKAASGIVPDCPISLEQMMRRPENCKVMNKNIDEIKKFIKKRNMESKIEP</sequence>
<dbReference type="Pfam" id="PF00291">
    <property type="entry name" value="PALP"/>
    <property type="match status" value="1"/>
</dbReference>
<dbReference type="InterPro" id="IPR037158">
    <property type="entry name" value="Thr_synth_N_sf"/>
</dbReference>
<keyword evidence="3" id="KW-0663">Pyridoxal phosphate</keyword>
<evidence type="ECO:0000313" key="9">
    <source>
        <dbReference type="Proteomes" id="UP000011820"/>
    </source>
</evidence>
<dbReference type="RefSeq" id="WP_012778684.1">
    <property type="nucleotide sequence ID" value="NC_020549.1"/>
</dbReference>
<dbReference type="InterPro" id="IPR051166">
    <property type="entry name" value="Threonine_Synthase"/>
</dbReference>
<dbReference type="EC" id="4.2.3.1" evidence="5"/>
<dbReference type="Pfam" id="PF14821">
    <property type="entry name" value="Thr_synth_N"/>
    <property type="match status" value="1"/>
</dbReference>
<dbReference type="Pfam" id="PF24857">
    <property type="entry name" value="THR4_C"/>
    <property type="match status" value="1"/>
</dbReference>
<dbReference type="SUPFAM" id="SSF53686">
    <property type="entry name" value="Tryptophan synthase beta subunit-like PLP-dependent enzymes"/>
    <property type="match status" value="1"/>
</dbReference>
<comment type="similarity">
    <text evidence="2">Belongs to the threonine synthase family.</text>
</comment>
<dbReference type="Gene3D" id="3.90.1380.10">
    <property type="entry name" value="Threonine synthase, N-terminal domain"/>
    <property type="match status" value="1"/>
</dbReference>
<dbReference type="GeneID" id="93076704"/>
<organism evidence="8 9">
    <name type="scientific">Candidatus Liberibacter asiaticus str. gxpsy</name>
    <dbReference type="NCBI Taxonomy" id="1174529"/>
    <lineage>
        <taxon>Bacteria</taxon>
        <taxon>Pseudomonadati</taxon>
        <taxon>Pseudomonadota</taxon>
        <taxon>Alphaproteobacteria</taxon>
        <taxon>Hyphomicrobiales</taxon>
        <taxon>Rhizobiaceae</taxon>
        <taxon>Liberibacter</taxon>
    </lineage>
</organism>
<dbReference type="EMBL" id="CP004005">
    <property type="protein sequence ID" value="AGH16702.1"/>
    <property type="molecule type" value="Genomic_DNA"/>
</dbReference>
<feature type="domain" description="Threonine synthase N-terminal" evidence="7">
    <location>
        <begin position="2"/>
        <end position="80"/>
    </location>
</feature>
<name>A0ABN4B0W4_LIBAS</name>
<dbReference type="Gene3D" id="3.40.50.1100">
    <property type="match status" value="2"/>
</dbReference>
<gene>
    <name evidence="8" type="ORF">WSI_01660</name>
</gene>
<dbReference type="PANTHER" id="PTHR42690">
    <property type="entry name" value="THREONINE SYNTHASE FAMILY MEMBER"/>
    <property type="match status" value="1"/>
</dbReference>
<evidence type="ECO:0000259" key="7">
    <source>
        <dbReference type="Pfam" id="PF14821"/>
    </source>
</evidence>
<protein>
    <recommendedName>
        <fullName evidence="5">Threonine synthase</fullName>
        <ecNumber evidence="5">4.2.3.1</ecNumber>
    </recommendedName>
</protein>
<evidence type="ECO:0000256" key="1">
    <source>
        <dbReference type="ARBA" id="ARBA00001933"/>
    </source>
</evidence>
<dbReference type="InterPro" id="IPR029144">
    <property type="entry name" value="Thr_synth_N"/>
</dbReference>
<evidence type="ECO:0000259" key="6">
    <source>
        <dbReference type="Pfam" id="PF00291"/>
    </source>
</evidence>